<dbReference type="AlphaFoldDB" id="A0A2C5YN93"/>
<dbReference type="EMBL" id="NJEU01001022">
    <property type="protein sequence ID" value="PHH68970.1"/>
    <property type="molecule type" value="Genomic_DNA"/>
</dbReference>
<feature type="region of interest" description="Disordered" evidence="1">
    <location>
        <begin position="21"/>
        <end position="42"/>
    </location>
</feature>
<evidence type="ECO:0000256" key="1">
    <source>
        <dbReference type="SAM" id="MobiDB-lite"/>
    </source>
</evidence>
<evidence type="ECO:0000313" key="4">
    <source>
        <dbReference type="Proteomes" id="UP000224854"/>
    </source>
</evidence>
<protein>
    <submittedName>
        <fullName evidence="3">Uncharacterized protein</fullName>
    </submittedName>
</protein>
<dbReference type="OrthoDB" id="10517008at2759"/>
<sequence>MKVLAAILFLATGLAASSSVLDKRAGGNPIPPPEGIPGLPAAQPDPLAVIPLNGGAGNNPEAELAHLDQLNREAEQLQNQFREEFRGGNNGPAGGSNPCAIL</sequence>
<organism evidence="3 4">
    <name type="scientific">Ophiocordyceps australis</name>
    <dbReference type="NCBI Taxonomy" id="1399860"/>
    <lineage>
        <taxon>Eukaryota</taxon>
        <taxon>Fungi</taxon>
        <taxon>Dikarya</taxon>
        <taxon>Ascomycota</taxon>
        <taxon>Pezizomycotina</taxon>
        <taxon>Sordariomycetes</taxon>
        <taxon>Hypocreomycetidae</taxon>
        <taxon>Hypocreales</taxon>
        <taxon>Ophiocordycipitaceae</taxon>
        <taxon>Ophiocordyceps</taxon>
    </lineage>
</organism>
<dbReference type="Proteomes" id="UP000224854">
    <property type="component" value="Unassembled WGS sequence"/>
</dbReference>
<gene>
    <name evidence="3" type="ORF">CDD82_159</name>
</gene>
<comment type="caution">
    <text evidence="3">The sequence shown here is derived from an EMBL/GenBank/DDBJ whole genome shotgun (WGS) entry which is preliminary data.</text>
</comment>
<reference evidence="3 4" key="1">
    <citation type="submission" date="2017-06" db="EMBL/GenBank/DDBJ databases">
        <title>Ant-infecting Ophiocordyceps genomes reveal a high diversity of potential behavioral manipulation genes and a possible major role for enterotoxins.</title>
        <authorList>
            <person name="De Bekker C."/>
            <person name="Evans H.C."/>
            <person name="Brachmann A."/>
            <person name="Hughes D.P."/>
        </authorList>
    </citation>
    <scope>NUCLEOTIDE SEQUENCE [LARGE SCALE GENOMIC DNA]</scope>
    <source>
        <strain evidence="3 4">1348a</strain>
    </source>
</reference>
<evidence type="ECO:0000313" key="3">
    <source>
        <dbReference type="EMBL" id="PHH68970.1"/>
    </source>
</evidence>
<evidence type="ECO:0000256" key="2">
    <source>
        <dbReference type="SAM" id="SignalP"/>
    </source>
</evidence>
<accession>A0A2C5YN93</accession>
<keyword evidence="2" id="KW-0732">Signal</keyword>
<proteinExistence type="predicted"/>
<feature type="signal peptide" evidence="2">
    <location>
        <begin position="1"/>
        <end position="16"/>
    </location>
</feature>
<keyword evidence="4" id="KW-1185">Reference proteome</keyword>
<name>A0A2C5YN93_9HYPO</name>
<feature type="chain" id="PRO_5013310580" evidence="2">
    <location>
        <begin position="17"/>
        <end position="102"/>
    </location>
</feature>